<reference evidence="2 3" key="1">
    <citation type="submission" date="2019-10" db="EMBL/GenBank/DDBJ databases">
        <authorList>
            <person name="Palmer J.M."/>
        </authorList>
    </citation>
    <scope>NUCLEOTIDE SEQUENCE [LARGE SCALE GENOMIC DNA]</scope>
    <source>
        <strain evidence="2 3">TWF506</strain>
    </source>
</reference>
<dbReference type="Proteomes" id="UP001307849">
    <property type="component" value="Unassembled WGS sequence"/>
</dbReference>
<accession>A0AAN8NMX2</accession>
<gene>
    <name evidence="2" type="ORF">TWF506_001098</name>
</gene>
<keyword evidence="1" id="KW-0732">Signal</keyword>
<proteinExistence type="predicted"/>
<name>A0AAN8NMX2_9PEZI</name>
<sequence>MQATLRAPNLFITFFLILLAVVQPLLAAPVDITKDAQCTGGKKCTRGTDDVKLHTANTVKSKYTPRSVLANNAKKLKKRAQYAAQLKKRAVVARARK</sequence>
<comment type="caution">
    <text evidence="2">The sequence shown here is derived from an EMBL/GenBank/DDBJ whole genome shotgun (WGS) entry which is preliminary data.</text>
</comment>
<organism evidence="2 3">
    <name type="scientific">Arthrobotrys conoides</name>
    <dbReference type="NCBI Taxonomy" id="74498"/>
    <lineage>
        <taxon>Eukaryota</taxon>
        <taxon>Fungi</taxon>
        <taxon>Dikarya</taxon>
        <taxon>Ascomycota</taxon>
        <taxon>Pezizomycotina</taxon>
        <taxon>Orbiliomycetes</taxon>
        <taxon>Orbiliales</taxon>
        <taxon>Orbiliaceae</taxon>
        <taxon>Arthrobotrys</taxon>
    </lineage>
</organism>
<feature type="signal peptide" evidence="1">
    <location>
        <begin position="1"/>
        <end position="27"/>
    </location>
</feature>
<feature type="chain" id="PRO_5042978053" evidence="1">
    <location>
        <begin position="28"/>
        <end position="97"/>
    </location>
</feature>
<evidence type="ECO:0000256" key="1">
    <source>
        <dbReference type="SAM" id="SignalP"/>
    </source>
</evidence>
<dbReference type="EMBL" id="JAVHJM010000001">
    <property type="protein sequence ID" value="KAK6520855.1"/>
    <property type="molecule type" value="Genomic_DNA"/>
</dbReference>
<evidence type="ECO:0000313" key="2">
    <source>
        <dbReference type="EMBL" id="KAK6520855.1"/>
    </source>
</evidence>
<dbReference type="AlphaFoldDB" id="A0AAN8NMX2"/>
<keyword evidence="3" id="KW-1185">Reference proteome</keyword>
<protein>
    <submittedName>
        <fullName evidence="2">Uncharacterized protein</fullName>
    </submittedName>
</protein>
<evidence type="ECO:0000313" key="3">
    <source>
        <dbReference type="Proteomes" id="UP001307849"/>
    </source>
</evidence>